<dbReference type="OrthoDB" id="534815at2759"/>
<reference evidence="7" key="1">
    <citation type="submission" date="2017-02" db="UniProtKB">
        <authorList>
            <consortium name="WormBaseParasite"/>
        </authorList>
    </citation>
    <scope>IDENTIFICATION</scope>
</reference>
<evidence type="ECO:0000259" key="3">
    <source>
        <dbReference type="Pfam" id="PF22766"/>
    </source>
</evidence>
<dbReference type="EMBL" id="UYYG01000007">
    <property type="protein sequence ID" value="VDN50747.1"/>
    <property type="molecule type" value="Genomic_DNA"/>
</dbReference>
<feature type="domain" description="Centromere/kinetochore protein zw10 middle" evidence="1">
    <location>
        <begin position="214"/>
        <end position="408"/>
    </location>
</feature>
<dbReference type="PANTHER" id="PTHR12205">
    <property type="entry name" value="CENTROMERE/KINETOCHORE PROTEIN ZW10"/>
    <property type="match status" value="1"/>
</dbReference>
<evidence type="ECO:0000259" key="2">
    <source>
        <dbReference type="Pfam" id="PF20666"/>
    </source>
</evidence>
<proteinExistence type="predicted"/>
<evidence type="ECO:0000313" key="6">
    <source>
        <dbReference type="Proteomes" id="UP000274756"/>
    </source>
</evidence>
<keyword evidence="6" id="KW-1185">Reference proteome</keyword>
<organism evidence="5 7">
    <name type="scientific">Dracunculus medinensis</name>
    <name type="common">Guinea worm</name>
    <dbReference type="NCBI Taxonomy" id="318479"/>
    <lineage>
        <taxon>Eukaryota</taxon>
        <taxon>Metazoa</taxon>
        <taxon>Ecdysozoa</taxon>
        <taxon>Nematoda</taxon>
        <taxon>Chromadorea</taxon>
        <taxon>Rhabditida</taxon>
        <taxon>Spirurina</taxon>
        <taxon>Dracunculoidea</taxon>
        <taxon>Dracunculidae</taxon>
        <taxon>Dracunculus</taxon>
    </lineage>
</organism>
<dbReference type="STRING" id="318479.A0A0N4UE86"/>
<dbReference type="GO" id="GO:1990423">
    <property type="term" value="C:RZZ complex"/>
    <property type="evidence" value="ECO:0007669"/>
    <property type="project" value="TreeGrafter"/>
</dbReference>
<reference evidence="4 6" key="2">
    <citation type="submission" date="2018-11" db="EMBL/GenBank/DDBJ databases">
        <authorList>
            <consortium name="Pathogen Informatics"/>
        </authorList>
    </citation>
    <scope>NUCLEOTIDE SEQUENCE [LARGE SCALE GENOMIC DNA]</scope>
</reference>
<dbReference type="InterPro" id="IPR046362">
    <property type="entry name" value="Zw10/DSL1_C_sf"/>
</dbReference>
<dbReference type="Pfam" id="PF22766">
    <property type="entry name" value="ZW10_C2"/>
    <property type="match status" value="1"/>
</dbReference>
<dbReference type="GO" id="GO:0005737">
    <property type="term" value="C:cytoplasm"/>
    <property type="evidence" value="ECO:0007669"/>
    <property type="project" value="GOC"/>
</dbReference>
<accession>A0A0N4UE86</accession>
<dbReference type="PANTHER" id="PTHR12205:SF0">
    <property type="entry name" value="CENTROMERE_KINETOCHORE PROTEIN ZW10 HOMOLOG"/>
    <property type="match status" value="1"/>
</dbReference>
<evidence type="ECO:0000313" key="5">
    <source>
        <dbReference type="Proteomes" id="UP000038040"/>
    </source>
</evidence>
<feature type="domain" description="Centromere/kinetochore protein zw10 C-terminal" evidence="2">
    <location>
        <begin position="456"/>
        <end position="598"/>
    </location>
</feature>
<gene>
    <name evidence="4" type="ORF">DME_LOCUS720</name>
</gene>
<dbReference type="InterPro" id="IPR055148">
    <property type="entry name" value="ZW10_C_2"/>
</dbReference>
<dbReference type="AlphaFoldDB" id="A0A0N4UE86"/>
<dbReference type="Gene3D" id="1.10.357.150">
    <property type="match status" value="1"/>
</dbReference>
<evidence type="ECO:0000313" key="4">
    <source>
        <dbReference type="EMBL" id="VDN50747.1"/>
    </source>
</evidence>
<name>A0A0N4UE86_DRAME</name>
<dbReference type="GO" id="GO:0006888">
    <property type="term" value="P:endoplasmic reticulum to Golgi vesicle-mediated transport"/>
    <property type="evidence" value="ECO:0007669"/>
    <property type="project" value="TreeGrafter"/>
</dbReference>
<feature type="domain" description="ZW10 C-terminal helical" evidence="3">
    <location>
        <begin position="692"/>
        <end position="738"/>
    </location>
</feature>
<evidence type="ECO:0000313" key="7">
    <source>
        <dbReference type="WBParaSite" id="DME_0000567501-mRNA-1"/>
    </source>
</evidence>
<dbReference type="Proteomes" id="UP000274756">
    <property type="component" value="Unassembled WGS sequence"/>
</dbReference>
<dbReference type="InterPro" id="IPR048343">
    <property type="entry name" value="ZW10_C"/>
</dbReference>
<dbReference type="WBParaSite" id="DME_0000567501-mRNA-1">
    <property type="protein sequence ID" value="DME_0000567501-mRNA-1"/>
    <property type="gene ID" value="DME_0000567501"/>
</dbReference>
<protein>
    <submittedName>
        <fullName evidence="7">Centromere/kinetochore protein zw10 homolog</fullName>
    </submittedName>
</protein>
<sequence>MENEGDSARECKEMRTLGLSKAFETEAINAQIKDLEDEMAMILTDIGRMVQMKYKDAIPDLSFNSSLVEYLKRMNSVVQQSIDNISLETDDIDKALNSHASLSSRFSVLKQCKEKVKNILSIEEIIAQLWLPSFNDNVLINTNLIIDLTKKLQELRKNDEADIESIFLEKIFCSIQDEIGTMRIALQYTLNTFWTNLFSFGMLNNGEVMTLDISVENDIEEKLTALHICNMLDEKITQLCTSILQHFCLPIIKSSNPLEVFTYMGERKFTISCKEYIMRKVSGNKESKDKSKSIFLSLKSFFKHFCHEFESIHVKGLPFVQLIGKKMSNELISTIVRECLVPAVPYDPEQMPFFDKLLDEAKQFHKSLVEMGFFTEDTVSFETFAEDYETIFIDRRCKKILASARSLICKPYTELATVGYDQDEELQTVKEFSKEHLANHEKGMKCDEQYPKLLRFLSCKVSSSCVELVDLLQSVLQSVATTESESKMLKMLQTARNIIDLFISLAPLKHHNEITTLPQMAAIFYNNCYYISHRIMIASISVEPKIAVALKIYEVVNQIFFQQATHCEITFINAIPKLRKLASNSLEAVIAQCRRQLSNILSVDGLFIGLDDFYQSGKCERTLNACVLYLQQISNVWKEIFCPTILSKCLGNLASFFFDTLAKKIIAMEDIRELDAKVMTRVLENMIKAVEELLVDILDRWCDGKGPLAQWFNANDLGRLIRALFQNTEKRALALSKIY</sequence>
<dbReference type="Pfam" id="PF20666">
    <property type="entry name" value="ZW10_C"/>
    <property type="match status" value="1"/>
</dbReference>
<dbReference type="GO" id="GO:0007094">
    <property type="term" value="P:mitotic spindle assembly checkpoint signaling"/>
    <property type="evidence" value="ECO:0007669"/>
    <property type="project" value="TreeGrafter"/>
</dbReference>
<dbReference type="InterPro" id="IPR048344">
    <property type="entry name" value="Zw10_middle"/>
</dbReference>
<dbReference type="Pfam" id="PF20665">
    <property type="entry name" value="Zw10_middle"/>
    <property type="match status" value="1"/>
</dbReference>
<evidence type="ECO:0000259" key="1">
    <source>
        <dbReference type="Pfam" id="PF20665"/>
    </source>
</evidence>
<dbReference type="Proteomes" id="UP000038040">
    <property type="component" value="Unplaced"/>
</dbReference>